<accession>A0A0V8JPU5</accession>
<dbReference type="CDD" id="cd05387">
    <property type="entry name" value="BY-kinase"/>
    <property type="match status" value="1"/>
</dbReference>
<comment type="caution">
    <text evidence="4">The sequence shown here is derived from an EMBL/GenBank/DDBJ whole genome shotgun (WGS) entry which is preliminary data.</text>
</comment>
<protein>
    <recommendedName>
        <fullName evidence="3">CobQ/CobB/MinD/ParA nucleotide binding domain-containing protein</fullName>
    </recommendedName>
</protein>
<dbReference type="Gene3D" id="3.40.50.300">
    <property type="entry name" value="P-loop containing nucleotide triphosphate hydrolases"/>
    <property type="match status" value="1"/>
</dbReference>
<evidence type="ECO:0000313" key="5">
    <source>
        <dbReference type="Proteomes" id="UP000053681"/>
    </source>
</evidence>
<dbReference type="PANTHER" id="PTHR32309:SF13">
    <property type="entry name" value="FERRIC ENTEROBACTIN TRANSPORT PROTEIN FEPE"/>
    <property type="match status" value="1"/>
</dbReference>
<dbReference type="NCBIfam" id="TIGR01007">
    <property type="entry name" value="eps_fam"/>
    <property type="match status" value="1"/>
</dbReference>
<dbReference type="InterPro" id="IPR005702">
    <property type="entry name" value="Wzc-like_C"/>
</dbReference>
<dbReference type="InterPro" id="IPR027417">
    <property type="entry name" value="P-loop_NTPase"/>
</dbReference>
<keyword evidence="1" id="KW-0547">Nucleotide-binding</keyword>
<sequence>MMLSKKSQSSAFKKQSLIAYSNPNSLISDQFRTIRTNIQFLMKEKKNYLLLITSAEQGTGKSMIAANLATSIAQKQRVLLIDANLRSPFIHTIFKLSNKVGLTDVLERTADLVEAIYQPAIGQLEILTSGKPSYNPAELLGSDTMIRLMQIIVNRYDVVIIDSPSVLDFTETRLMANRCHGVVLVLKQGKIKPQQLIEAKNILDLAHAKLVGTIINEK</sequence>
<evidence type="ECO:0000256" key="2">
    <source>
        <dbReference type="ARBA" id="ARBA00022840"/>
    </source>
</evidence>
<keyword evidence="5" id="KW-1185">Reference proteome</keyword>
<dbReference type="EMBL" id="LNQP01000011">
    <property type="protein sequence ID" value="KSU89070.1"/>
    <property type="molecule type" value="Genomic_DNA"/>
</dbReference>
<dbReference type="SUPFAM" id="SSF52540">
    <property type="entry name" value="P-loop containing nucleoside triphosphate hydrolases"/>
    <property type="match status" value="1"/>
</dbReference>
<dbReference type="PANTHER" id="PTHR32309">
    <property type="entry name" value="TYROSINE-PROTEIN KINASE"/>
    <property type="match status" value="1"/>
</dbReference>
<name>A0A0V8JPU5_9BACI</name>
<reference evidence="4 5" key="1">
    <citation type="submission" date="2015-11" db="EMBL/GenBank/DDBJ databases">
        <title>Bacillus caseinolyticus sp nov.</title>
        <authorList>
            <person name="Dastager S.G."/>
            <person name="Mawlankar R."/>
        </authorList>
    </citation>
    <scope>NUCLEOTIDE SEQUENCE [LARGE SCALE GENOMIC DNA]</scope>
    <source>
        <strain evidence="4 5">SGD-V-76</strain>
    </source>
</reference>
<proteinExistence type="predicted"/>
<dbReference type="GO" id="GO:0005886">
    <property type="term" value="C:plasma membrane"/>
    <property type="evidence" value="ECO:0007669"/>
    <property type="project" value="TreeGrafter"/>
</dbReference>
<evidence type="ECO:0000259" key="3">
    <source>
        <dbReference type="Pfam" id="PF01656"/>
    </source>
</evidence>
<evidence type="ECO:0000256" key="1">
    <source>
        <dbReference type="ARBA" id="ARBA00022741"/>
    </source>
</evidence>
<feature type="domain" description="CobQ/CobB/MinD/ParA nucleotide binding" evidence="3">
    <location>
        <begin position="51"/>
        <end position="157"/>
    </location>
</feature>
<evidence type="ECO:0000313" key="4">
    <source>
        <dbReference type="EMBL" id="KSU89070.1"/>
    </source>
</evidence>
<keyword evidence="2" id="KW-0067">ATP-binding</keyword>
<organism evidence="4 5">
    <name type="scientific">Priestia veravalensis</name>
    <dbReference type="NCBI Taxonomy" id="1414648"/>
    <lineage>
        <taxon>Bacteria</taxon>
        <taxon>Bacillati</taxon>
        <taxon>Bacillota</taxon>
        <taxon>Bacilli</taxon>
        <taxon>Bacillales</taxon>
        <taxon>Bacillaceae</taxon>
        <taxon>Priestia</taxon>
    </lineage>
</organism>
<dbReference type="GO" id="GO:0005524">
    <property type="term" value="F:ATP binding"/>
    <property type="evidence" value="ECO:0007669"/>
    <property type="project" value="UniProtKB-KW"/>
</dbReference>
<dbReference type="AlphaFoldDB" id="A0A0V8JPU5"/>
<dbReference type="GO" id="GO:0004713">
    <property type="term" value="F:protein tyrosine kinase activity"/>
    <property type="evidence" value="ECO:0007669"/>
    <property type="project" value="TreeGrafter"/>
</dbReference>
<dbReference type="Proteomes" id="UP000053681">
    <property type="component" value="Unassembled WGS sequence"/>
</dbReference>
<dbReference type="InterPro" id="IPR050445">
    <property type="entry name" value="Bact_polysacc_biosynth/exp"/>
</dbReference>
<dbReference type="InterPro" id="IPR002586">
    <property type="entry name" value="CobQ/CobB/MinD/ParA_Nub-bd_dom"/>
</dbReference>
<dbReference type="Pfam" id="PF01656">
    <property type="entry name" value="CbiA"/>
    <property type="match status" value="1"/>
</dbReference>
<gene>
    <name evidence="4" type="ORF">AS180_04255</name>
</gene>